<keyword evidence="2 4" id="KW-0863">Zinc-finger</keyword>
<name>A0A6A7G0N3_9CRUS</name>
<reference evidence="9" key="1">
    <citation type="submission" date="2017-11" db="EMBL/GenBank/DDBJ databases">
        <title>The sensing device of the deep-sea amphipod.</title>
        <authorList>
            <person name="Kobayashi H."/>
            <person name="Nagahama T."/>
            <person name="Arai W."/>
            <person name="Sasagawa Y."/>
            <person name="Umeda M."/>
            <person name="Hayashi T."/>
            <person name="Nikaido I."/>
            <person name="Watanabe H."/>
            <person name="Oguri K."/>
            <person name="Kitazato H."/>
            <person name="Fujioka K."/>
            <person name="Kido Y."/>
            <person name="Takami H."/>
        </authorList>
    </citation>
    <scope>NUCLEOTIDE SEQUENCE</scope>
    <source>
        <tissue evidence="9">Whole body</tissue>
    </source>
</reference>
<feature type="region of interest" description="Disordered" evidence="6">
    <location>
        <begin position="41"/>
        <end position="107"/>
    </location>
</feature>
<dbReference type="SUPFAM" id="SSF57903">
    <property type="entry name" value="FYVE/PHD zinc finger"/>
    <property type="match status" value="3"/>
</dbReference>
<feature type="compositionally biased region" description="Acidic residues" evidence="6">
    <location>
        <begin position="63"/>
        <end position="96"/>
    </location>
</feature>
<proteinExistence type="evidence at transcript level"/>
<organism evidence="9">
    <name type="scientific">Hirondellea gigas</name>
    <dbReference type="NCBI Taxonomy" id="1518452"/>
    <lineage>
        <taxon>Eukaryota</taxon>
        <taxon>Metazoa</taxon>
        <taxon>Ecdysozoa</taxon>
        <taxon>Arthropoda</taxon>
        <taxon>Crustacea</taxon>
        <taxon>Multicrustacea</taxon>
        <taxon>Malacostraca</taxon>
        <taxon>Eumalacostraca</taxon>
        <taxon>Peracarida</taxon>
        <taxon>Amphipoda</taxon>
        <taxon>Amphilochidea</taxon>
        <taxon>Lysianassida</taxon>
        <taxon>Lysianassidira</taxon>
        <taxon>Lysianassoidea</taxon>
        <taxon>Lysianassidae</taxon>
        <taxon>Hirondellea</taxon>
    </lineage>
</organism>
<feature type="compositionally biased region" description="Acidic residues" evidence="6">
    <location>
        <begin position="47"/>
        <end position="56"/>
    </location>
</feature>
<dbReference type="CDD" id="cd15674">
    <property type="entry name" value="ePHD_PHF14"/>
    <property type="match status" value="1"/>
</dbReference>
<feature type="compositionally biased region" description="Polar residues" evidence="6">
    <location>
        <begin position="1012"/>
        <end position="1037"/>
    </location>
</feature>
<feature type="region of interest" description="Disordered" evidence="6">
    <location>
        <begin position="1519"/>
        <end position="1546"/>
    </location>
</feature>
<dbReference type="Gene3D" id="3.30.40.10">
    <property type="entry name" value="Zinc/RING finger domain, C3HC4 (zinc finger)"/>
    <property type="match status" value="2"/>
</dbReference>
<dbReference type="GO" id="GO:0006357">
    <property type="term" value="P:regulation of transcription by RNA polymerase II"/>
    <property type="evidence" value="ECO:0007669"/>
    <property type="project" value="TreeGrafter"/>
</dbReference>
<feature type="domain" description="PHD-type" evidence="7">
    <location>
        <begin position="1561"/>
        <end position="1614"/>
    </location>
</feature>
<feature type="compositionally biased region" description="Low complexity" evidence="6">
    <location>
        <begin position="1446"/>
        <end position="1458"/>
    </location>
</feature>
<feature type="compositionally biased region" description="Basic residues" evidence="6">
    <location>
        <begin position="1226"/>
        <end position="1243"/>
    </location>
</feature>
<accession>A0A6A7G0N3</accession>
<dbReference type="PROSITE" id="PS51805">
    <property type="entry name" value="EPHD"/>
    <property type="match status" value="1"/>
</dbReference>
<dbReference type="InterPro" id="IPR001965">
    <property type="entry name" value="Znf_PHD"/>
</dbReference>
<evidence type="ECO:0000256" key="4">
    <source>
        <dbReference type="PROSITE-ProRule" id="PRU00146"/>
    </source>
</evidence>
<keyword evidence="3" id="KW-0862">Zinc</keyword>
<evidence type="ECO:0000259" key="8">
    <source>
        <dbReference type="PROSITE" id="PS51805"/>
    </source>
</evidence>
<keyword evidence="1" id="KW-0479">Metal-binding</keyword>
<feature type="region of interest" description="Disordered" evidence="6">
    <location>
        <begin position="585"/>
        <end position="635"/>
    </location>
</feature>
<sequence length="1615" mass="171999">MSLADNDGKVDTVGLFLRAMVDREPGKRKVKASKAALIDLAQMDMGDSSDDSDFNVDEAKLNDDDDISINSDPDADDIETSSEEDDDDDEEEENNSDGEQLGSRKAGIDEANLTVMQLLERAQHKLQLEAHKGLSRPKILVCAVCLGDNSDDTNEIVTCDGWCHVSVHEGCYGVSDTVSVSSTVSSCSTEPWFCDACKAGVRNPPCELCPNLGYSIFKETEMGRWVHLVCALYVPGVAFSEVDKLSFPTLFEMAYSRWGSKICSLCDDHRYARTGVCIGCDAGMCRSYFHVTCAQREGLLSEVNHGEADQADPYYAHCRLHTDRELIRRRKRNWLSLQLHTKQADQIIVSVKEQTRLERKLGKYRDKYLQVKASRPTPWCPTQKMPRSISTCASAFRSLLHKTKLMGLSTETQEAEITAVGDIRKKWHIPPAFSVEFTSYYVDRRQRLIEMKQKLEALLNENTDLLQQELKLKERLDGIEKENKAATNNNAVLLSKCLELHNLLKGLAGRPLPLPPVVAAIHNPPIPAPAPLICQDKPGAAGGRETRRLMTKAAAKMMSDPLPSALGNQGHIDHDHYNVNNEQLHRSTNSSNSIGAAATSSPNKSRSGTVSNTASSHACNTSPAATVTKSKQGKDNKVQESHTCSVCRQSSDQNLQIQCDTCVLYYHLCCLDPPLTRMPKKTKQMGWQCSDCCKSSDSEKLTEVDTSAPRRLRRIIKEPAKFSPSVTAAEAKTLLERSPPGSTCSGDTSVSLSDSGSTAAAAGCSIPTAKHTPAAPGKRRRSSDAGKKLAALAHKRARTAAAVATFKTNPPSGTPIKDVVDHVVTTGSLPCRPRRGQAPSEPKVILEKSADSSVLHSETNAKTDGVDNNTRPVLGVKSSLSPEKHTENALVSKKDSKNSKGECGVKQSISPEAKQVKIPSTTENDVKSSTTLKNSKNSPICNTDAVKTCSPNKTVKVGGPRGRPRKILSPDLSTNKNSPNKSIAKTKKTEKPEAFKEYDKNTSNLYQVTITPTSAPELTSNRSSPTKITSINTTAPSAASPDLQSLVSTASASKTTTKSSSSLMGSTASVMSTNTSITATITSISAPLASSSSGIALTNTSSVPSVYSSSSTSTTSTGVTSATSLSTTTATSSTGCLTSLSVSSSSHSTNVTSTVSCSFTSSTFSAVSSSSSSMPCIAPPHVSAVAAMAHHPLDQSADSLPSVSSLHSPTSESLHSHEEDNNLAHSPRKEKRHRDGSKKKKKDKDKDRDKDKSGEKAEKKRKKHHHSYWDTQPHQSSEMLAPLRLKIKPLPPRPPEAAEAFLPSTQGSVSITRMCQPSAGAASSELPGSSANIMSNNSPQKLVAPPQHVPPMLSYPMEYTSMYRHQMRYSSDVTLSTTSLSSDPISHASSSSLGVQDATTQGLQSQSSFPAATSCPENAALVTITSVAGPTATTTSTNIIGGGESSGSSSSNEGGGVVAAAGSDSAAAVVPPPGYPPLPPGYTLTKPLLADDEALLTPAQTDKLVTAVTAVTTVAVSTAAGTGGTGPASRRTSSSGGANSAASAGRRKSEAAAAGAAGQQFSKCDVCSETGGVTNTVACDECHKAYHFNCLDPPLKKSPKRRGYSWFCEDCEPSK</sequence>
<dbReference type="PANTHER" id="PTHR13793:SF150">
    <property type="entry name" value="PHD FINGER PROTEIN 14"/>
    <property type="match status" value="1"/>
</dbReference>
<dbReference type="InterPro" id="IPR011011">
    <property type="entry name" value="Znf_FYVE_PHD"/>
</dbReference>
<feature type="region of interest" description="Disordered" evidence="6">
    <location>
        <begin position="1433"/>
        <end position="1458"/>
    </location>
</feature>
<dbReference type="CDD" id="cd15563">
    <property type="entry name" value="PHD3_PHF14"/>
    <property type="match status" value="1"/>
</dbReference>
<evidence type="ECO:0000256" key="5">
    <source>
        <dbReference type="SAM" id="Coils"/>
    </source>
</evidence>
<dbReference type="InterPro" id="IPR013083">
    <property type="entry name" value="Znf_RING/FYVE/PHD"/>
</dbReference>
<dbReference type="CDD" id="cd15562">
    <property type="entry name" value="PHD2_PHF14"/>
    <property type="match status" value="1"/>
</dbReference>
<evidence type="ECO:0000256" key="2">
    <source>
        <dbReference type="ARBA" id="ARBA00022771"/>
    </source>
</evidence>
<dbReference type="SMART" id="SM00249">
    <property type="entry name" value="PHD"/>
    <property type="match status" value="4"/>
</dbReference>
<feature type="compositionally biased region" description="Basic and acidic residues" evidence="6">
    <location>
        <begin position="1244"/>
        <end position="1258"/>
    </location>
</feature>
<dbReference type="PROSITE" id="PS01359">
    <property type="entry name" value="ZF_PHD_1"/>
    <property type="match status" value="3"/>
</dbReference>
<feature type="compositionally biased region" description="Basic and acidic residues" evidence="6">
    <location>
        <begin position="882"/>
        <end position="900"/>
    </location>
</feature>
<keyword evidence="5" id="KW-0175">Coiled coil</keyword>
<feature type="compositionally biased region" description="Low complexity" evidence="6">
    <location>
        <begin position="1527"/>
        <end position="1544"/>
    </location>
</feature>
<dbReference type="GO" id="GO:0008270">
    <property type="term" value="F:zinc ion binding"/>
    <property type="evidence" value="ECO:0007669"/>
    <property type="project" value="UniProtKB-KW"/>
</dbReference>
<feature type="region of interest" description="Disordered" evidence="6">
    <location>
        <begin position="1195"/>
        <end position="1277"/>
    </location>
</feature>
<feature type="region of interest" description="Disordered" evidence="6">
    <location>
        <begin position="849"/>
        <end position="998"/>
    </location>
</feature>
<dbReference type="EMBL" id="IACT01004719">
    <property type="protein sequence ID" value="LAC23899.1"/>
    <property type="molecule type" value="mRNA"/>
</dbReference>
<evidence type="ECO:0000256" key="6">
    <source>
        <dbReference type="SAM" id="MobiDB-lite"/>
    </source>
</evidence>
<dbReference type="PANTHER" id="PTHR13793">
    <property type="entry name" value="PHD FINGER PROTEINS"/>
    <property type="match status" value="1"/>
</dbReference>
<evidence type="ECO:0000256" key="1">
    <source>
        <dbReference type="ARBA" id="ARBA00022723"/>
    </source>
</evidence>
<feature type="region of interest" description="Disordered" evidence="6">
    <location>
        <begin position="1012"/>
        <end position="1046"/>
    </location>
</feature>
<feature type="domain" description="PHD-type" evidence="7">
    <location>
        <begin position="139"/>
        <end position="200"/>
    </location>
</feature>
<feature type="compositionally biased region" description="Low complexity" evidence="6">
    <location>
        <begin position="1376"/>
        <end position="1392"/>
    </location>
</feature>
<feature type="compositionally biased region" description="Polar residues" evidence="6">
    <location>
        <begin position="1196"/>
        <end position="1213"/>
    </location>
</feature>
<feature type="coiled-coil region" evidence="5">
    <location>
        <begin position="441"/>
        <end position="496"/>
    </location>
</feature>
<dbReference type="InterPro" id="IPR034732">
    <property type="entry name" value="EPHD"/>
</dbReference>
<dbReference type="InterPro" id="IPR019787">
    <property type="entry name" value="Znf_PHD-finger"/>
</dbReference>
<feature type="compositionally biased region" description="Basic and acidic residues" evidence="6">
    <location>
        <begin position="987"/>
        <end position="998"/>
    </location>
</feature>
<feature type="domain" description="PHD-type" evidence="7">
    <location>
        <begin position="641"/>
        <end position="695"/>
    </location>
</feature>
<feature type="region of interest" description="Disordered" evidence="6">
    <location>
        <begin position="1102"/>
        <end position="1134"/>
    </location>
</feature>
<dbReference type="PROSITE" id="PS50016">
    <property type="entry name" value="ZF_PHD_2"/>
    <property type="match status" value="3"/>
</dbReference>
<feature type="compositionally biased region" description="Low complexity" evidence="6">
    <location>
        <begin position="927"/>
        <end position="938"/>
    </location>
</feature>
<evidence type="ECO:0000313" key="9">
    <source>
        <dbReference type="EMBL" id="LAC23899.1"/>
    </source>
</evidence>
<dbReference type="Pfam" id="PF00628">
    <property type="entry name" value="PHD"/>
    <property type="match status" value="2"/>
</dbReference>
<feature type="region of interest" description="Disordered" evidence="6">
    <location>
        <begin position="1376"/>
        <end position="1401"/>
    </location>
</feature>
<feature type="domain" description="PHD-type" evidence="8">
    <location>
        <begin position="203"/>
        <end position="322"/>
    </location>
</feature>
<feature type="compositionally biased region" description="Polar residues" evidence="6">
    <location>
        <begin position="585"/>
        <end position="630"/>
    </location>
</feature>
<dbReference type="InterPro" id="IPR050701">
    <property type="entry name" value="Histone_Mod_Regulator"/>
</dbReference>
<feature type="region of interest" description="Disordered" evidence="6">
    <location>
        <begin position="759"/>
        <end position="789"/>
    </location>
</feature>
<feature type="compositionally biased region" description="Polar residues" evidence="6">
    <location>
        <begin position="971"/>
        <end position="983"/>
    </location>
</feature>
<evidence type="ECO:0000259" key="7">
    <source>
        <dbReference type="PROSITE" id="PS50016"/>
    </source>
</evidence>
<evidence type="ECO:0000256" key="3">
    <source>
        <dbReference type="ARBA" id="ARBA00022833"/>
    </source>
</evidence>
<dbReference type="InterPro" id="IPR019786">
    <property type="entry name" value="Zinc_finger_PHD-type_CS"/>
</dbReference>
<protein>
    <submittedName>
        <fullName evidence="9">Mucin-5AC-like</fullName>
    </submittedName>
</protein>
<dbReference type="Gene3D" id="2.30.30.1150">
    <property type="match status" value="2"/>
</dbReference>
<dbReference type="Pfam" id="PF13832">
    <property type="entry name" value="zf-HC5HC2H_2"/>
    <property type="match status" value="1"/>
</dbReference>